<gene>
    <name evidence="2" type="ORF">DFH08DRAFT_792272</name>
</gene>
<comment type="caution">
    <text evidence="2">The sequence shown here is derived from an EMBL/GenBank/DDBJ whole genome shotgun (WGS) entry which is preliminary data.</text>
</comment>
<organism evidence="2 3">
    <name type="scientific">Mycena albidolilacea</name>
    <dbReference type="NCBI Taxonomy" id="1033008"/>
    <lineage>
        <taxon>Eukaryota</taxon>
        <taxon>Fungi</taxon>
        <taxon>Dikarya</taxon>
        <taxon>Basidiomycota</taxon>
        <taxon>Agaricomycotina</taxon>
        <taxon>Agaricomycetes</taxon>
        <taxon>Agaricomycetidae</taxon>
        <taxon>Agaricales</taxon>
        <taxon>Marasmiineae</taxon>
        <taxon>Mycenaceae</taxon>
        <taxon>Mycena</taxon>
    </lineage>
</organism>
<evidence type="ECO:0000313" key="2">
    <source>
        <dbReference type="EMBL" id="KAJ7310041.1"/>
    </source>
</evidence>
<feature type="compositionally biased region" description="Polar residues" evidence="1">
    <location>
        <begin position="433"/>
        <end position="454"/>
    </location>
</feature>
<dbReference type="SUPFAM" id="SSF48452">
    <property type="entry name" value="TPR-like"/>
    <property type="match status" value="3"/>
</dbReference>
<feature type="compositionally biased region" description="Polar residues" evidence="1">
    <location>
        <begin position="292"/>
        <end position="316"/>
    </location>
</feature>
<dbReference type="PANTHER" id="PTHR46082">
    <property type="entry name" value="ATP/GTP-BINDING PROTEIN-RELATED"/>
    <property type="match status" value="1"/>
</dbReference>
<evidence type="ECO:0000313" key="3">
    <source>
        <dbReference type="Proteomes" id="UP001218218"/>
    </source>
</evidence>
<protein>
    <recommendedName>
        <fullName evidence="4">Kinesin light chain</fullName>
    </recommendedName>
</protein>
<accession>A0AAD6Z744</accession>
<dbReference type="PRINTS" id="PR00381">
    <property type="entry name" value="KINESINLIGHT"/>
</dbReference>
<dbReference type="EMBL" id="JARIHO010000080">
    <property type="protein sequence ID" value="KAJ7310041.1"/>
    <property type="molecule type" value="Genomic_DNA"/>
</dbReference>
<dbReference type="Pfam" id="PF13424">
    <property type="entry name" value="TPR_12"/>
    <property type="match status" value="1"/>
</dbReference>
<feature type="region of interest" description="Disordered" evidence="1">
    <location>
        <begin position="913"/>
        <end position="940"/>
    </location>
</feature>
<feature type="region of interest" description="Disordered" evidence="1">
    <location>
        <begin position="431"/>
        <end position="454"/>
    </location>
</feature>
<dbReference type="InterPro" id="IPR053137">
    <property type="entry name" value="NLR-like"/>
</dbReference>
<dbReference type="InterPro" id="IPR011990">
    <property type="entry name" value="TPR-like_helical_dom_sf"/>
</dbReference>
<dbReference type="Pfam" id="PF13374">
    <property type="entry name" value="TPR_10"/>
    <property type="match status" value="6"/>
</dbReference>
<proteinExistence type="predicted"/>
<keyword evidence="3" id="KW-1185">Reference proteome</keyword>
<sequence length="940" mass="105218">MRTGGEFYSASNVTVNHNYAQPATENVSIPSTHNVMDDSFSDSEIYCNQLLRRKRGFPLYDPTPQQTLPMEYQISGVSIGDVGSISPEGSFDFFFNIYLPANHPINNNDVPEHFCPLPHYKPQEVYQLQHDAGSHVSTSSVERLDTNTEFPGDEFLFNCYIPEGAVLALPHGSQLYKLRSIGTVREYAATHAENWFKYINSSRGRELNGPLYLVTGCEKTASWGLASYHSLKKTFQLSFRQTSGSENYKWIGNPAQKRYHNASQISDVPWNQTIFIQALCISLRSEIQARPSETVQIPNTTNMESQSESPGGNSKPSGPESLPFSWFLSTFSRGAATDGMHARQQGVFLSDLPPISKIFHPGELINNYILTKAPEVKVVMSYDDDWCDILGDDDPESQVQTVSELLQRITEQYEIVEKDGASLLHPILPADADQQNHAGGSRQSNNQPEQGELQLSSNEPISFQQGNQHQQNSLEGVESKEYIEAFQHSTIQASQIQDDPRPLYITGGQGGLGGQGHPHGPGGAGLGPAVHITAQQLIVHNLHDMGNLARTYSDQEDYERAKELSVIVLEKQKQDLGEDHPDTLRTMVNLANTYSHLGEHQRDKELNVMVLEKQKQVLGDNHPDTLHTMGNLASTYSDLGEHQKAKELKVMVLEKQKQVLGDNHPDTLYTMGNLANTYSHLGEHQRAEELHVVVLEKQKQVLGDNHPDTLHTMGNLASTYSDLGEHQKAKELNVMVLEKQKQVLDDNHPDTLRTMGNLARTYSELGEHQKAKELNGIVLEKQKQVLGENHPDTLLTMGNLASTYSDLGEHQKAKELEVMVLEKQKQVLGDNHPDTLHTMGNLANTYSHLGEHQKAEELNVVVLEKQKQVLGENHPDTLRTMGNLASTYSHLREYQRDQQTEVFRIPVRATLSSARRTSGEIRREKRMGIPKKNGDSHARQ</sequence>
<dbReference type="Gene3D" id="1.25.40.10">
    <property type="entry name" value="Tetratricopeptide repeat domain"/>
    <property type="match status" value="2"/>
</dbReference>
<reference evidence="2" key="1">
    <citation type="submission" date="2023-03" db="EMBL/GenBank/DDBJ databases">
        <title>Massive genome expansion in bonnet fungi (Mycena s.s.) driven by repeated elements and novel gene families across ecological guilds.</title>
        <authorList>
            <consortium name="Lawrence Berkeley National Laboratory"/>
            <person name="Harder C.B."/>
            <person name="Miyauchi S."/>
            <person name="Viragh M."/>
            <person name="Kuo A."/>
            <person name="Thoen E."/>
            <person name="Andreopoulos B."/>
            <person name="Lu D."/>
            <person name="Skrede I."/>
            <person name="Drula E."/>
            <person name="Henrissat B."/>
            <person name="Morin E."/>
            <person name="Kohler A."/>
            <person name="Barry K."/>
            <person name="LaButti K."/>
            <person name="Morin E."/>
            <person name="Salamov A."/>
            <person name="Lipzen A."/>
            <person name="Mereny Z."/>
            <person name="Hegedus B."/>
            <person name="Baldrian P."/>
            <person name="Stursova M."/>
            <person name="Weitz H."/>
            <person name="Taylor A."/>
            <person name="Grigoriev I.V."/>
            <person name="Nagy L.G."/>
            <person name="Martin F."/>
            <person name="Kauserud H."/>
        </authorList>
    </citation>
    <scope>NUCLEOTIDE SEQUENCE</scope>
    <source>
        <strain evidence="2">CBHHK002</strain>
    </source>
</reference>
<dbReference type="Proteomes" id="UP001218218">
    <property type="component" value="Unassembled WGS sequence"/>
</dbReference>
<feature type="compositionally biased region" description="Basic and acidic residues" evidence="1">
    <location>
        <begin position="917"/>
        <end position="940"/>
    </location>
</feature>
<dbReference type="AlphaFoldDB" id="A0AAD6Z744"/>
<feature type="region of interest" description="Disordered" evidence="1">
    <location>
        <begin position="292"/>
        <end position="319"/>
    </location>
</feature>
<name>A0AAD6Z744_9AGAR</name>
<evidence type="ECO:0008006" key="4">
    <source>
        <dbReference type="Google" id="ProtNLM"/>
    </source>
</evidence>
<evidence type="ECO:0000256" key="1">
    <source>
        <dbReference type="SAM" id="MobiDB-lite"/>
    </source>
</evidence>
<dbReference type="PANTHER" id="PTHR46082:SF11">
    <property type="entry name" value="AAA+ ATPASE DOMAIN-CONTAINING PROTEIN-RELATED"/>
    <property type="match status" value="1"/>
</dbReference>